<dbReference type="GO" id="GO:0034663">
    <property type="term" value="C:endoplasmic reticulum chaperone complex"/>
    <property type="evidence" value="ECO:0007669"/>
    <property type="project" value="TreeGrafter"/>
</dbReference>
<feature type="chain" id="PRO_5040268487" description="Actin-like ATPase domain-containing protein" evidence="6">
    <location>
        <begin position="22"/>
        <end position="880"/>
    </location>
</feature>
<feature type="signal peptide" evidence="6">
    <location>
        <begin position="1"/>
        <end position="21"/>
    </location>
</feature>
<evidence type="ECO:0000313" key="8">
    <source>
        <dbReference type="Proteomes" id="UP000886523"/>
    </source>
</evidence>
<keyword evidence="3" id="KW-0067">ATP-binding</keyword>
<comment type="caution">
    <text evidence="7">The sequence shown here is derived from an EMBL/GenBank/DDBJ whole genome shotgun (WGS) entry which is preliminary data.</text>
</comment>
<evidence type="ECO:0000256" key="1">
    <source>
        <dbReference type="ARBA" id="ARBA00022741"/>
    </source>
</evidence>
<dbReference type="GO" id="GO:0005524">
    <property type="term" value="F:ATP binding"/>
    <property type="evidence" value="ECO:0007669"/>
    <property type="project" value="UniProtKB-KW"/>
</dbReference>
<keyword evidence="4" id="KW-0143">Chaperone</keyword>
<dbReference type="Gene3D" id="3.30.30.30">
    <property type="match status" value="1"/>
</dbReference>
<protein>
    <recommendedName>
        <fullName evidence="9">Actin-like ATPase domain-containing protein</fullName>
    </recommendedName>
</protein>
<dbReference type="SUPFAM" id="SSF53067">
    <property type="entry name" value="Actin-like ATPase domain"/>
    <property type="match status" value="2"/>
</dbReference>
<evidence type="ECO:0000256" key="6">
    <source>
        <dbReference type="SAM" id="SignalP"/>
    </source>
</evidence>
<name>A0A9P6AN05_9AGAM</name>
<dbReference type="SUPFAM" id="SSF100934">
    <property type="entry name" value="Heat shock protein 70kD (HSP70), C-terminal subdomain"/>
    <property type="match status" value="1"/>
</dbReference>
<dbReference type="InterPro" id="IPR029048">
    <property type="entry name" value="HSP70_C_sf"/>
</dbReference>
<dbReference type="InterPro" id="IPR043129">
    <property type="entry name" value="ATPase_NBD"/>
</dbReference>
<keyword evidence="8" id="KW-1185">Reference proteome</keyword>
<dbReference type="Gene3D" id="3.90.640.10">
    <property type="entry name" value="Actin, Chain A, domain 4"/>
    <property type="match status" value="1"/>
</dbReference>
<evidence type="ECO:0000256" key="4">
    <source>
        <dbReference type="ARBA" id="ARBA00023186"/>
    </source>
</evidence>
<evidence type="ECO:0000313" key="7">
    <source>
        <dbReference type="EMBL" id="KAF9508782.1"/>
    </source>
</evidence>
<dbReference type="Proteomes" id="UP000886523">
    <property type="component" value="Unassembled WGS sequence"/>
</dbReference>
<dbReference type="AlphaFoldDB" id="A0A9P6AN05"/>
<organism evidence="7 8">
    <name type="scientific">Hydnum rufescens UP504</name>
    <dbReference type="NCBI Taxonomy" id="1448309"/>
    <lineage>
        <taxon>Eukaryota</taxon>
        <taxon>Fungi</taxon>
        <taxon>Dikarya</taxon>
        <taxon>Basidiomycota</taxon>
        <taxon>Agaricomycotina</taxon>
        <taxon>Agaricomycetes</taxon>
        <taxon>Cantharellales</taxon>
        <taxon>Hydnaceae</taxon>
        <taxon>Hydnum</taxon>
    </lineage>
</organism>
<dbReference type="Gene3D" id="2.60.34.10">
    <property type="entry name" value="Substrate Binding Domain Of DNAk, Chain A, domain 1"/>
    <property type="match status" value="1"/>
</dbReference>
<reference evidence="7" key="1">
    <citation type="journal article" date="2020" name="Nat. Commun.">
        <title>Large-scale genome sequencing of mycorrhizal fungi provides insights into the early evolution of symbiotic traits.</title>
        <authorList>
            <person name="Miyauchi S."/>
            <person name="Kiss E."/>
            <person name="Kuo A."/>
            <person name="Drula E."/>
            <person name="Kohler A."/>
            <person name="Sanchez-Garcia M."/>
            <person name="Morin E."/>
            <person name="Andreopoulos B."/>
            <person name="Barry K.W."/>
            <person name="Bonito G."/>
            <person name="Buee M."/>
            <person name="Carver A."/>
            <person name="Chen C."/>
            <person name="Cichocki N."/>
            <person name="Clum A."/>
            <person name="Culley D."/>
            <person name="Crous P.W."/>
            <person name="Fauchery L."/>
            <person name="Girlanda M."/>
            <person name="Hayes R.D."/>
            <person name="Keri Z."/>
            <person name="LaButti K."/>
            <person name="Lipzen A."/>
            <person name="Lombard V."/>
            <person name="Magnuson J."/>
            <person name="Maillard F."/>
            <person name="Murat C."/>
            <person name="Nolan M."/>
            <person name="Ohm R.A."/>
            <person name="Pangilinan J."/>
            <person name="Pereira M.F."/>
            <person name="Perotto S."/>
            <person name="Peter M."/>
            <person name="Pfister S."/>
            <person name="Riley R."/>
            <person name="Sitrit Y."/>
            <person name="Stielow J.B."/>
            <person name="Szollosi G."/>
            <person name="Zifcakova L."/>
            <person name="Stursova M."/>
            <person name="Spatafora J.W."/>
            <person name="Tedersoo L."/>
            <person name="Vaario L.M."/>
            <person name="Yamada A."/>
            <person name="Yan M."/>
            <person name="Wang P."/>
            <person name="Xu J."/>
            <person name="Bruns T."/>
            <person name="Baldrian P."/>
            <person name="Vilgalys R."/>
            <person name="Dunand C."/>
            <person name="Henrissat B."/>
            <person name="Grigoriev I.V."/>
            <person name="Hibbett D."/>
            <person name="Nagy L.G."/>
            <person name="Martin F.M."/>
        </authorList>
    </citation>
    <scope>NUCLEOTIDE SEQUENCE</scope>
    <source>
        <strain evidence="7">UP504</strain>
    </source>
</reference>
<feature type="region of interest" description="Disordered" evidence="5">
    <location>
        <begin position="562"/>
        <end position="603"/>
    </location>
</feature>
<dbReference type="PRINTS" id="PR00301">
    <property type="entry name" value="HEATSHOCK70"/>
</dbReference>
<dbReference type="PANTHER" id="PTHR45639">
    <property type="entry name" value="HSC70CB, ISOFORM G-RELATED"/>
    <property type="match status" value="1"/>
</dbReference>
<gene>
    <name evidence="7" type="ORF">BS47DRAFT_1332547</name>
</gene>
<dbReference type="GO" id="GO:0140662">
    <property type="term" value="F:ATP-dependent protein folding chaperone"/>
    <property type="evidence" value="ECO:0007669"/>
    <property type="project" value="InterPro"/>
</dbReference>
<dbReference type="Gene3D" id="1.20.1270.10">
    <property type="match status" value="1"/>
</dbReference>
<accession>A0A9P6AN05</accession>
<dbReference type="InterPro" id="IPR013126">
    <property type="entry name" value="Hsp_70_fam"/>
</dbReference>
<dbReference type="Gene3D" id="3.30.420.40">
    <property type="match status" value="2"/>
</dbReference>
<dbReference type="OrthoDB" id="10262720at2759"/>
<feature type="compositionally biased region" description="Low complexity" evidence="5">
    <location>
        <begin position="850"/>
        <end position="867"/>
    </location>
</feature>
<dbReference type="CDD" id="cd10230">
    <property type="entry name" value="ASKHA_NBD_HSP70_HYOU1"/>
    <property type="match status" value="1"/>
</dbReference>
<dbReference type="InterPro" id="IPR029047">
    <property type="entry name" value="HSP70_peptide-bd_sf"/>
</dbReference>
<dbReference type="PANTHER" id="PTHR45639:SF3">
    <property type="entry name" value="HYPOXIA UP-REGULATED PROTEIN 1"/>
    <property type="match status" value="1"/>
</dbReference>
<evidence type="ECO:0000256" key="5">
    <source>
        <dbReference type="SAM" id="MobiDB-lite"/>
    </source>
</evidence>
<feature type="compositionally biased region" description="Polar residues" evidence="5">
    <location>
        <begin position="580"/>
        <end position="598"/>
    </location>
</feature>
<feature type="compositionally biased region" description="Basic residues" evidence="5">
    <location>
        <begin position="837"/>
        <end position="849"/>
    </location>
</feature>
<dbReference type="GO" id="GO:0030968">
    <property type="term" value="P:endoplasmic reticulum unfolded protein response"/>
    <property type="evidence" value="ECO:0007669"/>
    <property type="project" value="TreeGrafter"/>
</dbReference>
<dbReference type="Pfam" id="PF00012">
    <property type="entry name" value="HSP70"/>
    <property type="match status" value="2"/>
</dbReference>
<keyword evidence="1" id="KW-0547">Nucleotide-binding</keyword>
<evidence type="ECO:0008006" key="9">
    <source>
        <dbReference type="Google" id="ProtNLM"/>
    </source>
</evidence>
<evidence type="ECO:0000256" key="3">
    <source>
        <dbReference type="ARBA" id="ARBA00022840"/>
    </source>
</evidence>
<keyword evidence="6" id="KW-0732">Signal</keyword>
<keyword evidence="2" id="KW-0256">Endoplasmic reticulum</keyword>
<evidence type="ECO:0000256" key="2">
    <source>
        <dbReference type="ARBA" id="ARBA00022824"/>
    </source>
</evidence>
<dbReference type="EMBL" id="MU129050">
    <property type="protein sequence ID" value="KAF9508782.1"/>
    <property type="molecule type" value="Genomic_DNA"/>
</dbReference>
<feature type="region of interest" description="Disordered" evidence="5">
    <location>
        <begin position="837"/>
        <end position="880"/>
    </location>
</feature>
<sequence>MTSTIILLLLPLSLLFPGTFASVLAIDYGTDWTKASLMKPGVPFDVLLNKDSKRKIHSSVGWNRDDRLFGSDAFNIATRFPQDSFPSLKHIIGTQFTSNKTWYYNQISQAILLETDRGTVALDPKNGAGQWTVEELIGMQFAYVKSLAEDVAKERVFDVILTVPPYFSNAERQALLDAVEIGGLRPLALLNDGTAIAVNYAMTRSFPEKEYHVILDAGAGSIRATIASFYTPNALPATTTKVQRSVKTTTKESAEVDILAFGWNHAASGNELTRRIKERLVQAFEESHGLSLSNDGRALARIWKEAERVKSILSANADSFTTLESLVNDIDFKTKTTRLELEEACSDLSPFFVQPATDALANAGLTWDNITSVILSGGHSRTPIIQAAIRAVAGDAKIAQNVNADEAAVLGAAFYGASLSRQFRTKKIKLQDITAHDIQVSYDSESKSGSKRTINTLIFPRSSKVNVKKTLTLKRKEDFTLRLSYKTPEFIPGFPQNILDIEISDVIPALANLTSRGAVDPVVKVTLLLSESGLVSVHDAVAYGQIRDDTLTGKLKTLFGGGATSSSESSSSEDEGATSFATGSSSLTPAPAETPSTSDTKKEAKNNVSLTWSINYLSIRHLTSAEKVTSRQRLTSLDNAEEAKRDREEARNLLEGHIYRLRDLLDEARETPQTPFYEFSTESEREAIGSLLVTTMAWLAESADAADTQILRTKKRALETLEAPIQGRKKEWDIIPDAIMDLRKALDAATHFLLTASNERNQTETSNGIEGEENNVSKWTPEEIAEIEELVSETTSWMNARLAEVGGQRKNVDAPFRAAELDARGIKIQKAVLRLTNRKIAKPSPKKKVPSSSETGSSTPSPSENSEAIPQETHSLRDEL</sequence>
<proteinExistence type="predicted"/>